<sequence>MGIGLIVIGDEILSGRRTDKHLGNLINLLKPRGLVLSWVKILSDDRELLLNTFKDSFKGADYVFSTGGIGSTPDDLTRGVVAQALGLPLVQHPVGVQLLEEFARDHNRELLPHHYQMIEFPDGADVIPNAVNKIPGFAINNHFFTPGFPSMAESMMEWVLDNKLSHLVDKNYVEKNILVIGAIESAVTPLMEELVSKYPELKLFSLPMVVGGTRKIELGLKGNAEKVSLAMNELIAGVTAMGYEYE</sequence>
<dbReference type="SMART" id="SM00852">
    <property type="entry name" value="MoCF_biosynth"/>
    <property type="match status" value="1"/>
</dbReference>
<comment type="caution">
    <text evidence="2">The sequence shown here is derived from an EMBL/GenBank/DDBJ whole genome shotgun (WGS) entry which is preliminary data.</text>
</comment>
<dbReference type="RefSeq" id="WP_353301957.1">
    <property type="nucleotide sequence ID" value="NZ_BAABWN010000003.1"/>
</dbReference>
<proteinExistence type="predicted"/>
<protein>
    <submittedName>
        <fullName evidence="2">Molybdopterin-binding protein</fullName>
    </submittedName>
</protein>
<keyword evidence="3" id="KW-1185">Reference proteome</keyword>
<evidence type="ECO:0000259" key="1">
    <source>
        <dbReference type="SMART" id="SM00852"/>
    </source>
</evidence>
<dbReference type="CDD" id="cd00885">
    <property type="entry name" value="cinA"/>
    <property type="match status" value="1"/>
</dbReference>
<evidence type="ECO:0000313" key="2">
    <source>
        <dbReference type="EMBL" id="GAA6167264.1"/>
    </source>
</evidence>
<feature type="domain" description="MoaB/Mog" evidence="1">
    <location>
        <begin position="4"/>
        <end position="167"/>
    </location>
</feature>
<dbReference type="SUPFAM" id="SSF53218">
    <property type="entry name" value="Molybdenum cofactor biosynthesis proteins"/>
    <property type="match status" value="1"/>
</dbReference>
<dbReference type="InterPro" id="IPR036425">
    <property type="entry name" value="MoaB/Mog-like_dom_sf"/>
</dbReference>
<accession>A0ABQ0A6I9</accession>
<dbReference type="InterPro" id="IPR050101">
    <property type="entry name" value="CinA"/>
</dbReference>
<dbReference type="PANTHER" id="PTHR13939:SF0">
    <property type="entry name" value="NMN AMIDOHYDROLASE-LIKE PROTEIN YFAY"/>
    <property type="match status" value="1"/>
</dbReference>
<dbReference type="Pfam" id="PF00994">
    <property type="entry name" value="MoCF_biosynth"/>
    <property type="match status" value="1"/>
</dbReference>
<organism evidence="2 3">
    <name type="scientific">Sessilibacter corallicola</name>
    <dbReference type="NCBI Taxonomy" id="2904075"/>
    <lineage>
        <taxon>Bacteria</taxon>
        <taxon>Pseudomonadati</taxon>
        <taxon>Pseudomonadota</taxon>
        <taxon>Gammaproteobacteria</taxon>
        <taxon>Cellvibrionales</taxon>
        <taxon>Cellvibrionaceae</taxon>
        <taxon>Sessilibacter</taxon>
    </lineage>
</organism>
<dbReference type="EMBL" id="BAABWN010000003">
    <property type="protein sequence ID" value="GAA6167264.1"/>
    <property type="molecule type" value="Genomic_DNA"/>
</dbReference>
<dbReference type="Gene3D" id="3.40.980.10">
    <property type="entry name" value="MoaB/Mog-like domain"/>
    <property type="match status" value="1"/>
</dbReference>
<gene>
    <name evidence="2" type="ORF">NBRC116591_10740</name>
</gene>
<name>A0ABQ0A6I9_9GAMM</name>
<dbReference type="PANTHER" id="PTHR13939">
    <property type="entry name" value="NICOTINAMIDE-NUCLEOTIDE AMIDOHYDROLASE PNCC"/>
    <property type="match status" value="1"/>
</dbReference>
<dbReference type="Proteomes" id="UP001465153">
    <property type="component" value="Unassembled WGS sequence"/>
</dbReference>
<reference evidence="2 3" key="1">
    <citation type="submission" date="2024-04" db="EMBL/GenBank/DDBJ databases">
        <title>Draft genome sequence of Sessilibacter corallicola NBRC 116591.</title>
        <authorList>
            <person name="Miyakawa T."/>
            <person name="Kusuya Y."/>
            <person name="Miura T."/>
        </authorList>
    </citation>
    <scope>NUCLEOTIDE SEQUENCE [LARGE SCALE GENOMIC DNA]</scope>
    <source>
        <strain evidence="2 3">KU-00831-HH</strain>
    </source>
</reference>
<evidence type="ECO:0000313" key="3">
    <source>
        <dbReference type="Proteomes" id="UP001465153"/>
    </source>
</evidence>
<dbReference type="InterPro" id="IPR001453">
    <property type="entry name" value="MoaB/Mog_dom"/>
</dbReference>